<comment type="similarity">
    <text evidence="1">Belongs to the metallo-dependent hydrolases superfamily.</text>
</comment>
<reference evidence="3 4" key="1">
    <citation type="submission" date="2021-12" db="EMBL/GenBank/DDBJ databases">
        <title>Discovery of the Pendulisporaceae a myxobacterial family with distinct sporulation behavior and unique specialized metabolism.</title>
        <authorList>
            <person name="Garcia R."/>
            <person name="Popoff A."/>
            <person name="Bader C.D."/>
            <person name="Loehr J."/>
            <person name="Walesch S."/>
            <person name="Walt C."/>
            <person name="Boldt J."/>
            <person name="Bunk B."/>
            <person name="Haeckl F.J.F.P.J."/>
            <person name="Gunesch A.P."/>
            <person name="Birkelbach J."/>
            <person name="Nuebel U."/>
            <person name="Pietschmann T."/>
            <person name="Bach T."/>
            <person name="Mueller R."/>
        </authorList>
    </citation>
    <scope>NUCLEOTIDE SEQUENCE [LARGE SCALE GENOMIC DNA]</scope>
    <source>
        <strain evidence="3 4">MSr12523</strain>
    </source>
</reference>
<dbReference type="PANTHER" id="PTHR43569">
    <property type="entry name" value="AMIDOHYDROLASE"/>
    <property type="match status" value="1"/>
</dbReference>
<dbReference type="RefSeq" id="WP_394848985.1">
    <property type="nucleotide sequence ID" value="NZ_CP089982.1"/>
</dbReference>
<dbReference type="InterPro" id="IPR032466">
    <property type="entry name" value="Metal_Hydrolase"/>
</dbReference>
<name>A0ABZ2KI58_9BACT</name>
<gene>
    <name evidence="3" type="ORF">LZC95_16230</name>
</gene>
<keyword evidence="4" id="KW-1185">Reference proteome</keyword>
<feature type="domain" description="Amidohydrolase-related" evidence="2">
    <location>
        <begin position="6"/>
        <end position="281"/>
    </location>
</feature>
<dbReference type="Pfam" id="PF04909">
    <property type="entry name" value="Amidohydro_2"/>
    <property type="match status" value="1"/>
</dbReference>
<accession>A0ABZ2KI58</accession>
<proteinExistence type="inferred from homology"/>
<dbReference type="InterPro" id="IPR052350">
    <property type="entry name" value="Metallo-dep_Lactonases"/>
</dbReference>
<dbReference type="SUPFAM" id="SSF51556">
    <property type="entry name" value="Metallo-dependent hydrolases"/>
    <property type="match status" value="1"/>
</dbReference>
<dbReference type="Proteomes" id="UP001379533">
    <property type="component" value="Chromosome"/>
</dbReference>
<evidence type="ECO:0000313" key="4">
    <source>
        <dbReference type="Proteomes" id="UP001379533"/>
    </source>
</evidence>
<dbReference type="EMBL" id="CP089982">
    <property type="protein sequence ID" value="WXA98372.1"/>
    <property type="molecule type" value="Genomic_DNA"/>
</dbReference>
<evidence type="ECO:0000313" key="3">
    <source>
        <dbReference type="EMBL" id="WXA98372.1"/>
    </source>
</evidence>
<evidence type="ECO:0000259" key="2">
    <source>
        <dbReference type="Pfam" id="PF04909"/>
    </source>
</evidence>
<evidence type="ECO:0000256" key="1">
    <source>
        <dbReference type="ARBA" id="ARBA00038310"/>
    </source>
</evidence>
<dbReference type="InterPro" id="IPR006680">
    <property type="entry name" value="Amidohydro-rel"/>
</dbReference>
<dbReference type="Gene3D" id="3.20.20.140">
    <property type="entry name" value="Metal-dependent hydrolases"/>
    <property type="match status" value="1"/>
</dbReference>
<dbReference type="PANTHER" id="PTHR43569:SF2">
    <property type="entry name" value="AMIDOHYDROLASE-RELATED DOMAIN-CONTAINING PROTEIN"/>
    <property type="match status" value="1"/>
</dbReference>
<protein>
    <submittedName>
        <fullName evidence="3">Amidohydrolase family protein</fullName>
    </submittedName>
</protein>
<sequence length="282" mass="30552">MSTTIIDAHHHVWDLGVRDQEWITPALGKIRRNFSLADLAPHAAQAGVTATVLVQTIPIAEETPEFLALAASSDLVAAVTGWVDLTAPSVRDDLQRLLEGPGGAALRGIRHPVQGEPDPEWLCREDVRRGIAAVADAGLVYELLILPHQLPAAERTVSAMPQARFILDHGAKPPIASGQREPWAAQVRKLAAHPNVTCKLSGLVTEADWGAWTVDSLHPYVDTLLEGFGPSRMMFGSDWPVCLLAAEYAEVVSAAKQWTEELSAAERDAVFAGTARKIYRLD</sequence>
<organism evidence="3 4">
    <name type="scientific">Pendulispora brunnea</name>
    <dbReference type="NCBI Taxonomy" id="2905690"/>
    <lineage>
        <taxon>Bacteria</taxon>
        <taxon>Pseudomonadati</taxon>
        <taxon>Myxococcota</taxon>
        <taxon>Myxococcia</taxon>
        <taxon>Myxococcales</taxon>
        <taxon>Sorangiineae</taxon>
        <taxon>Pendulisporaceae</taxon>
        <taxon>Pendulispora</taxon>
    </lineage>
</organism>